<gene>
    <name evidence="6" type="ORF">B7Z70_03790</name>
</gene>
<dbReference type="InterPro" id="IPR045244">
    <property type="entry name" value="PGM"/>
</dbReference>
<evidence type="ECO:0000259" key="5">
    <source>
        <dbReference type="Pfam" id="PF02878"/>
    </source>
</evidence>
<dbReference type="GO" id="GO:0004614">
    <property type="term" value="F:phosphoglucomutase activity"/>
    <property type="evidence" value="ECO:0007669"/>
    <property type="project" value="InterPro"/>
</dbReference>
<dbReference type="Proteomes" id="UP000216779">
    <property type="component" value="Unassembled WGS sequence"/>
</dbReference>
<feature type="domain" description="Alpha-D-phosphohexomutase alpha/beta/alpha" evidence="5">
    <location>
        <begin position="14"/>
        <end position="61"/>
    </location>
</feature>
<organism evidence="6 7">
    <name type="scientific">Acidithiobacillus ferrivorans</name>
    <dbReference type="NCBI Taxonomy" id="160808"/>
    <lineage>
        <taxon>Bacteria</taxon>
        <taxon>Pseudomonadati</taxon>
        <taxon>Pseudomonadota</taxon>
        <taxon>Acidithiobacillia</taxon>
        <taxon>Acidithiobacillales</taxon>
        <taxon>Acidithiobacillaceae</taxon>
        <taxon>Acidithiobacillus</taxon>
    </lineage>
</organism>
<evidence type="ECO:0000256" key="4">
    <source>
        <dbReference type="ARBA" id="ARBA00023235"/>
    </source>
</evidence>
<evidence type="ECO:0000256" key="1">
    <source>
        <dbReference type="ARBA" id="ARBA00010231"/>
    </source>
</evidence>
<reference evidence="6 7" key="1">
    <citation type="submission" date="2017-03" db="EMBL/GenBank/DDBJ databases">
        <title>Lifting the veil on microbial sulfur biogeochemistry in mining wastewaters.</title>
        <authorList>
            <person name="Kantor R.S."/>
            <person name="Colenbrander Nelson T."/>
            <person name="Marshall S."/>
            <person name="Bennett D."/>
            <person name="Apte S."/>
            <person name="Camacho D."/>
            <person name="Thomas B.C."/>
            <person name="Warren L.A."/>
            <person name="Banfield J.F."/>
        </authorList>
    </citation>
    <scope>NUCLEOTIDE SEQUENCE [LARGE SCALE GENOMIC DNA]</scope>
    <source>
        <strain evidence="6">21-59-9</strain>
    </source>
</reference>
<dbReference type="InterPro" id="IPR016055">
    <property type="entry name" value="A-D-PHexomutase_a/b/a-I/II/III"/>
</dbReference>
<keyword evidence="3" id="KW-0460">Magnesium</keyword>
<dbReference type="Pfam" id="PF02878">
    <property type="entry name" value="PGM_PMM_I"/>
    <property type="match status" value="1"/>
</dbReference>
<dbReference type="AlphaFoldDB" id="A0A257TBB1"/>
<dbReference type="PANTHER" id="PTHR22573">
    <property type="entry name" value="PHOSPHOHEXOMUTASE FAMILY MEMBER"/>
    <property type="match status" value="1"/>
</dbReference>
<feature type="non-terminal residue" evidence="6">
    <location>
        <position position="61"/>
    </location>
</feature>
<sequence>MAVLQIATQTFADQRPGTSGLRKKVKVFQQPHYLENFVQSIFSAIPDRAGQTLVLGGDGRF</sequence>
<dbReference type="GO" id="GO:0005975">
    <property type="term" value="P:carbohydrate metabolic process"/>
    <property type="evidence" value="ECO:0007669"/>
    <property type="project" value="InterPro"/>
</dbReference>
<comment type="caution">
    <text evidence="6">The sequence shown here is derived from an EMBL/GenBank/DDBJ whole genome shotgun (WGS) entry which is preliminary data.</text>
</comment>
<name>A0A257TBB1_9PROT</name>
<evidence type="ECO:0000313" key="7">
    <source>
        <dbReference type="Proteomes" id="UP000216779"/>
    </source>
</evidence>
<keyword evidence="4" id="KW-0413">Isomerase</keyword>
<evidence type="ECO:0000256" key="3">
    <source>
        <dbReference type="ARBA" id="ARBA00022842"/>
    </source>
</evidence>
<protein>
    <recommendedName>
        <fullName evidence="5">Alpha-D-phosphohexomutase alpha/beta/alpha domain-containing protein</fullName>
    </recommendedName>
</protein>
<dbReference type="Gene3D" id="3.40.120.10">
    <property type="entry name" value="Alpha-D-Glucose-1,6-Bisphosphate, subunit A, domain 3"/>
    <property type="match status" value="1"/>
</dbReference>
<keyword evidence="2" id="KW-0479">Metal-binding</keyword>
<evidence type="ECO:0000313" key="6">
    <source>
        <dbReference type="EMBL" id="OYV81961.1"/>
    </source>
</evidence>
<accession>A0A257TBB1</accession>
<proteinExistence type="inferred from homology"/>
<dbReference type="SUPFAM" id="SSF53738">
    <property type="entry name" value="Phosphoglucomutase, first 3 domains"/>
    <property type="match status" value="1"/>
</dbReference>
<dbReference type="InterPro" id="IPR005844">
    <property type="entry name" value="A-D-PHexomutase_a/b/a-I"/>
</dbReference>
<dbReference type="GO" id="GO:0046872">
    <property type="term" value="F:metal ion binding"/>
    <property type="evidence" value="ECO:0007669"/>
    <property type="project" value="UniProtKB-KW"/>
</dbReference>
<evidence type="ECO:0000256" key="2">
    <source>
        <dbReference type="ARBA" id="ARBA00022723"/>
    </source>
</evidence>
<dbReference type="GO" id="GO:0005829">
    <property type="term" value="C:cytosol"/>
    <property type="evidence" value="ECO:0007669"/>
    <property type="project" value="TreeGrafter"/>
</dbReference>
<dbReference type="EMBL" id="NCBC01000083">
    <property type="protein sequence ID" value="OYV81961.1"/>
    <property type="molecule type" value="Genomic_DNA"/>
</dbReference>
<dbReference type="PANTHER" id="PTHR22573:SF2">
    <property type="entry name" value="PHOSPHOGLUCOMUTASE"/>
    <property type="match status" value="1"/>
</dbReference>
<comment type="similarity">
    <text evidence="1">Belongs to the phosphohexose mutase family.</text>
</comment>